<dbReference type="Pfam" id="PF00394">
    <property type="entry name" value="Cu-oxidase"/>
    <property type="match status" value="1"/>
</dbReference>
<accession>A0A9W8YQZ2</accession>
<keyword evidence="2" id="KW-0479">Metal-binding</keyword>
<feature type="domain" description="Plastocyanin-like" evidence="8">
    <location>
        <begin position="603"/>
        <end position="714"/>
    </location>
</feature>
<dbReference type="InterPro" id="IPR033138">
    <property type="entry name" value="Cu_oxidase_CS"/>
</dbReference>
<comment type="caution">
    <text evidence="10">The sequence shown here is derived from an EMBL/GenBank/DDBJ whole genome shotgun (WGS) entry which is preliminary data.</text>
</comment>
<gene>
    <name evidence="10" type="ORF">N0V93_004370</name>
</gene>
<evidence type="ECO:0000256" key="1">
    <source>
        <dbReference type="ARBA" id="ARBA00010609"/>
    </source>
</evidence>
<dbReference type="SUPFAM" id="SSF49503">
    <property type="entry name" value="Cupredoxins"/>
    <property type="match status" value="3"/>
</dbReference>
<feature type="domain" description="Plastocyanin-like" evidence="7">
    <location>
        <begin position="300"/>
        <end position="469"/>
    </location>
</feature>
<feature type="domain" description="Plastocyanin-like" evidence="9">
    <location>
        <begin position="177"/>
        <end position="290"/>
    </location>
</feature>
<dbReference type="EMBL" id="JAPEVB010000003">
    <property type="protein sequence ID" value="KAJ4390772.1"/>
    <property type="molecule type" value="Genomic_DNA"/>
</dbReference>
<reference evidence="10" key="1">
    <citation type="submission" date="2022-10" db="EMBL/GenBank/DDBJ databases">
        <title>Tapping the CABI collections for fungal endophytes: first genome assemblies for Collariella, Neodidymelliopsis, Ascochyta clinopodiicola, Didymella pomorum, Didymosphaeria variabile, Neocosmospora piperis and Neocucurbitaria cava.</title>
        <authorList>
            <person name="Hill R."/>
        </authorList>
    </citation>
    <scope>NUCLEOTIDE SEQUENCE</scope>
    <source>
        <strain evidence="10">IMI 355082</strain>
    </source>
</reference>
<protein>
    <recommendedName>
        <fullName evidence="12">Multicopper oxidase</fullName>
    </recommendedName>
</protein>
<dbReference type="GO" id="GO:0016491">
    <property type="term" value="F:oxidoreductase activity"/>
    <property type="evidence" value="ECO:0007669"/>
    <property type="project" value="UniProtKB-KW"/>
</dbReference>
<feature type="transmembrane region" description="Helical" evidence="6">
    <location>
        <begin position="88"/>
        <end position="112"/>
    </location>
</feature>
<keyword evidence="4" id="KW-0186">Copper</keyword>
<feature type="region of interest" description="Disordered" evidence="5">
    <location>
        <begin position="1"/>
        <end position="26"/>
    </location>
</feature>
<dbReference type="PROSITE" id="PS00079">
    <property type="entry name" value="MULTICOPPER_OXIDASE1"/>
    <property type="match status" value="1"/>
</dbReference>
<evidence type="ECO:0000256" key="6">
    <source>
        <dbReference type="SAM" id="Phobius"/>
    </source>
</evidence>
<evidence type="ECO:0000256" key="4">
    <source>
        <dbReference type="ARBA" id="ARBA00023008"/>
    </source>
</evidence>
<dbReference type="PROSITE" id="PS00080">
    <property type="entry name" value="MULTICOPPER_OXIDASE2"/>
    <property type="match status" value="1"/>
</dbReference>
<dbReference type="InterPro" id="IPR002355">
    <property type="entry name" value="Cu_oxidase_Cu_BS"/>
</dbReference>
<comment type="similarity">
    <text evidence="1">Belongs to the multicopper oxidase family.</text>
</comment>
<dbReference type="InterPro" id="IPR045087">
    <property type="entry name" value="Cu-oxidase_fam"/>
</dbReference>
<dbReference type="InterPro" id="IPR011706">
    <property type="entry name" value="Cu-oxidase_C"/>
</dbReference>
<feature type="compositionally biased region" description="Basic and acidic residues" evidence="5">
    <location>
        <begin position="1"/>
        <end position="18"/>
    </location>
</feature>
<evidence type="ECO:0000313" key="11">
    <source>
        <dbReference type="Proteomes" id="UP001140453"/>
    </source>
</evidence>
<evidence type="ECO:0000259" key="7">
    <source>
        <dbReference type="Pfam" id="PF00394"/>
    </source>
</evidence>
<evidence type="ECO:0000256" key="5">
    <source>
        <dbReference type="SAM" id="MobiDB-lite"/>
    </source>
</evidence>
<dbReference type="InterPro" id="IPR008972">
    <property type="entry name" value="Cupredoxin"/>
</dbReference>
<dbReference type="Proteomes" id="UP001140453">
    <property type="component" value="Unassembled WGS sequence"/>
</dbReference>
<proteinExistence type="inferred from homology"/>
<dbReference type="Pfam" id="PF07731">
    <property type="entry name" value="Cu-oxidase_2"/>
    <property type="match status" value="1"/>
</dbReference>
<evidence type="ECO:0000259" key="8">
    <source>
        <dbReference type="Pfam" id="PF07731"/>
    </source>
</evidence>
<evidence type="ECO:0000256" key="2">
    <source>
        <dbReference type="ARBA" id="ARBA00022723"/>
    </source>
</evidence>
<name>A0A9W8YQZ2_9PEZI</name>
<keyword evidence="6" id="KW-0472">Membrane</keyword>
<sequence>MNHEADSYDMDEKADEKGGLIPHQQQVSRPAGLRGLLARFYTPSGNSSSARLLDAADSDELEDVEITQHEPRQHRLAAQRFVPSFRTFILAIVFFALGLGIGCGLGLSIPYYDSFVKVLSNLVDNTLPYNDYGIPDTLPIISSTQLVNAAELDLQTDFMISRTSTTREYEFNISHGLAAPDGVYKPMILANGQSPGPLIEANTGDKLRITVNNLMPNTTTSIHWHGINQYNSTWMDGVAGISQCGIPAGGGSWTYEFTLADQRGTYWWHAHTGVQFTDGLFGPIVIHDPDEMVPETDDEKIVFLGENYHSFASELLSHYLSPSTPWDPNEAGVEPLADNLLLNGQNTFPCDLTSTTFPLSISSHKAQSNTPACTGGQPYTTTVKPGSATRLRLINHSSYFSYWFSIDDHALVIVEIDGVEVEPIEAQGVHVNIGQRYSVIVNASQPGGEYAMRSTLERECFLPFATYNNTALASNGYEARGILKYDSTSRENQTNEDDDHPSTTLNISNNPSNYSNPNPQLCFDLPFDTPISKRPEEAYPLATNDPQYMIDFQFRQVGEVNRIFLNRTSWAAYTSDATLWQALDQTFDYAPGADVGGAYHNWDFRLDQQVLLVPEGSGSVQVVVNSLDVMEHPFHMHGHTVQIVGWGPGRYMPGSSATTWNLENPMRRDTFTVPEQSHVVIRFRADNPGMWILHCHVAWHLEAGMAASFLERPDDLMALVSEMDAGTKKQAQNFCAKRST</sequence>
<keyword evidence="11" id="KW-1185">Reference proteome</keyword>
<dbReference type="OrthoDB" id="10255118at2759"/>
<dbReference type="GO" id="GO:0005507">
    <property type="term" value="F:copper ion binding"/>
    <property type="evidence" value="ECO:0007669"/>
    <property type="project" value="InterPro"/>
</dbReference>
<organism evidence="10 11">
    <name type="scientific">Gnomoniopsis smithogilvyi</name>
    <dbReference type="NCBI Taxonomy" id="1191159"/>
    <lineage>
        <taxon>Eukaryota</taxon>
        <taxon>Fungi</taxon>
        <taxon>Dikarya</taxon>
        <taxon>Ascomycota</taxon>
        <taxon>Pezizomycotina</taxon>
        <taxon>Sordariomycetes</taxon>
        <taxon>Sordariomycetidae</taxon>
        <taxon>Diaporthales</taxon>
        <taxon>Gnomoniaceae</taxon>
        <taxon>Gnomoniopsis</taxon>
    </lineage>
</organism>
<keyword evidence="6" id="KW-0812">Transmembrane</keyword>
<dbReference type="AlphaFoldDB" id="A0A9W8YQZ2"/>
<dbReference type="InterPro" id="IPR011707">
    <property type="entry name" value="Cu-oxidase-like_N"/>
</dbReference>
<feature type="region of interest" description="Disordered" evidence="5">
    <location>
        <begin position="489"/>
        <end position="513"/>
    </location>
</feature>
<dbReference type="PANTHER" id="PTHR11709:SF414">
    <property type="entry name" value="ADR239WP"/>
    <property type="match status" value="1"/>
</dbReference>
<evidence type="ECO:0008006" key="12">
    <source>
        <dbReference type="Google" id="ProtNLM"/>
    </source>
</evidence>
<evidence type="ECO:0000256" key="3">
    <source>
        <dbReference type="ARBA" id="ARBA00023002"/>
    </source>
</evidence>
<dbReference type="Pfam" id="PF07732">
    <property type="entry name" value="Cu-oxidase_3"/>
    <property type="match status" value="1"/>
</dbReference>
<evidence type="ECO:0000313" key="10">
    <source>
        <dbReference type="EMBL" id="KAJ4390772.1"/>
    </source>
</evidence>
<dbReference type="CDD" id="cd13857">
    <property type="entry name" value="CuRO_1_Diphenol_Ox"/>
    <property type="match status" value="1"/>
</dbReference>
<keyword evidence="6" id="KW-1133">Transmembrane helix</keyword>
<dbReference type="Gene3D" id="2.60.40.420">
    <property type="entry name" value="Cupredoxins - blue copper proteins"/>
    <property type="match status" value="3"/>
</dbReference>
<dbReference type="CDD" id="cd13910">
    <property type="entry name" value="CuRO_3_MCO_like_4"/>
    <property type="match status" value="1"/>
</dbReference>
<keyword evidence="3" id="KW-0560">Oxidoreductase</keyword>
<dbReference type="CDD" id="cd04205">
    <property type="entry name" value="CuRO_2_LCC_like"/>
    <property type="match status" value="1"/>
</dbReference>
<dbReference type="InterPro" id="IPR001117">
    <property type="entry name" value="Cu-oxidase_2nd"/>
</dbReference>
<evidence type="ECO:0000259" key="9">
    <source>
        <dbReference type="Pfam" id="PF07732"/>
    </source>
</evidence>
<dbReference type="PANTHER" id="PTHR11709">
    <property type="entry name" value="MULTI-COPPER OXIDASE"/>
    <property type="match status" value="1"/>
</dbReference>